<keyword evidence="3" id="KW-1185">Reference proteome</keyword>
<proteinExistence type="predicted"/>
<dbReference type="AlphaFoldDB" id="D3BHL6"/>
<dbReference type="RefSeq" id="XP_020431314.1">
    <property type="nucleotide sequence ID" value="XM_020578850.1"/>
</dbReference>
<evidence type="ECO:0000256" key="1">
    <source>
        <dbReference type="SAM" id="MobiDB-lite"/>
    </source>
</evidence>
<protein>
    <submittedName>
        <fullName evidence="2">Uncharacterized protein</fullName>
    </submittedName>
</protein>
<comment type="caution">
    <text evidence="2">The sequence shown here is derived from an EMBL/GenBank/DDBJ whole genome shotgun (WGS) entry which is preliminary data.</text>
</comment>
<feature type="compositionally biased region" description="Basic and acidic residues" evidence="1">
    <location>
        <begin position="72"/>
        <end position="83"/>
    </location>
</feature>
<reference evidence="2 3" key="1">
    <citation type="journal article" date="2011" name="Genome Res.">
        <title>Phylogeny-wide analysis of social amoeba genomes highlights ancient origins for complex intercellular communication.</title>
        <authorList>
            <person name="Heidel A.J."/>
            <person name="Lawal H.M."/>
            <person name="Felder M."/>
            <person name="Schilde C."/>
            <person name="Helps N.R."/>
            <person name="Tunggal B."/>
            <person name="Rivero F."/>
            <person name="John U."/>
            <person name="Schleicher M."/>
            <person name="Eichinger L."/>
            <person name="Platzer M."/>
            <person name="Noegel A.A."/>
            <person name="Schaap P."/>
            <person name="Gloeckner G."/>
        </authorList>
    </citation>
    <scope>NUCLEOTIDE SEQUENCE [LARGE SCALE GENOMIC DNA]</scope>
    <source>
        <strain evidence="3">ATCC 26659 / Pp 5 / PN500</strain>
    </source>
</reference>
<dbReference type="GeneID" id="31363498"/>
<sequence length="123" mass="14215">MSSNKIIKIQKQLTFNPSLLLLLNRNRYRLCNQNLYYSTTTTTSATQYYSKEERRGGSIDYLKIPTPLPKPPHSDPHPQEPRDSNPQAPRPPSERFPSPFPKPQRKERPDSRPEDGYPNPSPI</sequence>
<feature type="compositionally biased region" description="Basic and acidic residues" evidence="1">
    <location>
        <begin position="104"/>
        <end position="115"/>
    </location>
</feature>
<dbReference type="EMBL" id="ADBJ01000036">
    <property type="protein sequence ID" value="EFA79193.1"/>
    <property type="molecule type" value="Genomic_DNA"/>
</dbReference>
<evidence type="ECO:0000313" key="2">
    <source>
        <dbReference type="EMBL" id="EFA79193.1"/>
    </source>
</evidence>
<feature type="region of interest" description="Disordered" evidence="1">
    <location>
        <begin position="39"/>
        <end position="123"/>
    </location>
</feature>
<name>D3BHL6_HETP5</name>
<gene>
    <name evidence="2" type="ORF">PPL_08019</name>
</gene>
<feature type="compositionally biased region" description="Low complexity" evidence="1">
    <location>
        <begin position="39"/>
        <end position="49"/>
    </location>
</feature>
<accession>D3BHL6</accession>
<dbReference type="Proteomes" id="UP000001396">
    <property type="component" value="Unassembled WGS sequence"/>
</dbReference>
<evidence type="ECO:0000313" key="3">
    <source>
        <dbReference type="Proteomes" id="UP000001396"/>
    </source>
</evidence>
<dbReference type="InParanoid" id="D3BHL6"/>
<organism evidence="2 3">
    <name type="scientific">Heterostelium pallidum (strain ATCC 26659 / Pp 5 / PN500)</name>
    <name type="common">Cellular slime mold</name>
    <name type="synonym">Polysphondylium pallidum</name>
    <dbReference type="NCBI Taxonomy" id="670386"/>
    <lineage>
        <taxon>Eukaryota</taxon>
        <taxon>Amoebozoa</taxon>
        <taxon>Evosea</taxon>
        <taxon>Eumycetozoa</taxon>
        <taxon>Dictyostelia</taxon>
        <taxon>Acytosteliales</taxon>
        <taxon>Acytosteliaceae</taxon>
        <taxon>Heterostelium</taxon>
    </lineage>
</organism>